<dbReference type="AlphaFoldDB" id="A0A839HD75"/>
<gene>
    <name evidence="2" type="ORF">HUK38_02690</name>
</gene>
<reference evidence="2 3" key="1">
    <citation type="journal article" date="2020" name="Arch. Microbiol.">
        <title>The genome sequence of the giant phototrophic gammaproteobacterium Thiospirillum jenense gives insight into its physiological properties and phylogenetic relationships.</title>
        <authorList>
            <person name="Imhoff J.F."/>
            <person name="Meyer T.E."/>
            <person name="Kyndt J.A."/>
        </authorList>
    </citation>
    <scope>NUCLEOTIDE SEQUENCE [LARGE SCALE GENOMIC DNA]</scope>
    <source>
        <strain evidence="2 3">DSM 216</strain>
    </source>
</reference>
<dbReference type="Proteomes" id="UP000548632">
    <property type="component" value="Unassembled WGS sequence"/>
</dbReference>
<dbReference type="PANTHER" id="PTHR23150">
    <property type="entry name" value="SULFATASE MODIFYING FACTOR 1, 2"/>
    <property type="match status" value="1"/>
</dbReference>
<dbReference type="InterPro" id="IPR051043">
    <property type="entry name" value="Sulfatase_Mod_Factor_Kinase"/>
</dbReference>
<dbReference type="RefSeq" id="WP_182582264.1">
    <property type="nucleotide sequence ID" value="NZ_JABVCQ010000004.1"/>
</dbReference>
<dbReference type="InterPro" id="IPR042095">
    <property type="entry name" value="SUMF_sf"/>
</dbReference>
<feature type="domain" description="Sulfatase-modifying factor enzyme-like" evidence="1">
    <location>
        <begin position="202"/>
        <end position="342"/>
    </location>
</feature>
<dbReference type="SUPFAM" id="SSF56436">
    <property type="entry name" value="C-type lectin-like"/>
    <property type="match status" value="1"/>
</dbReference>
<sequence length="419" mass="46904">MNSAVSPPNKYLPPAFTIFNPYSFNLLSMTAPTLLAQFAHLQTLMRDLVQNANPADATATPLPNQPSLAWYLGRSVYRELYWLREYLTGDDDLSARVRSLFIKDAQPLNEQLAALPPPQHLVYWAEDIQDAHLQQLATPGVLPDHPLLTDDRLIWWLLQEHAKDFERMIGVQFALQCQRALTNYQVTTPLIAAVPNEMPTATIQAGHYRIGSRYEPAAYDNELPPQAVELSGFRITQTPMTNAQFLAFIDAGGYQDETLWSAPPSSNWHAPLHWRRDSLGNWYGVGLNGAADLIADAPVKGISPAEASAFVQWIGREYANYAGAVLPHEYQWEVAARLGKLEQLGQVWDCCANELHPYPEYQPVIDNPIAATQFSNGLRVIRGGGLHTQPCLRRVSLRHWVGITTRDQVIGLRLVLPAE</sequence>
<accession>A0A839HD75</accession>
<dbReference type="Gene3D" id="3.90.1580.10">
    <property type="entry name" value="paralog of FGE (formylglycine-generating enzyme)"/>
    <property type="match status" value="2"/>
</dbReference>
<organism evidence="2 3">
    <name type="scientific">Thiospirillum jenense</name>
    <dbReference type="NCBI Taxonomy" id="1653858"/>
    <lineage>
        <taxon>Bacteria</taxon>
        <taxon>Pseudomonadati</taxon>
        <taxon>Pseudomonadota</taxon>
        <taxon>Gammaproteobacteria</taxon>
        <taxon>Chromatiales</taxon>
        <taxon>Chromatiaceae</taxon>
        <taxon>Thiospirillum</taxon>
    </lineage>
</organism>
<comment type="caution">
    <text evidence="2">The sequence shown here is derived from an EMBL/GenBank/DDBJ whole genome shotgun (WGS) entry which is preliminary data.</text>
</comment>
<dbReference type="Pfam" id="PF03781">
    <property type="entry name" value="FGE-sulfatase"/>
    <property type="match status" value="1"/>
</dbReference>
<evidence type="ECO:0000313" key="2">
    <source>
        <dbReference type="EMBL" id="MBB1125137.1"/>
    </source>
</evidence>
<keyword evidence="3" id="KW-1185">Reference proteome</keyword>
<evidence type="ECO:0000313" key="3">
    <source>
        <dbReference type="Proteomes" id="UP000548632"/>
    </source>
</evidence>
<proteinExistence type="predicted"/>
<protein>
    <submittedName>
        <fullName evidence="2">SUMF1/EgtB/PvdO family nonheme iron enzyme</fullName>
    </submittedName>
</protein>
<dbReference type="PANTHER" id="PTHR23150:SF36">
    <property type="entry name" value="HERCYNINE OXYGENASE"/>
    <property type="match status" value="1"/>
</dbReference>
<name>A0A839HD75_9GAMM</name>
<evidence type="ECO:0000259" key="1">
    <source>
        <dbReference type="Pfam" id="PF03781"/>
    </source>
</evidence>
<dbReference type="EMBL" id="JABVCQ010000004">
    <property type="protein sequence ID" value="MBB1125137.1"/>
    <property type="molecule type" value="Genomic_DNA"/>
</dbReference>
<dbReference type="InterPro" id="IPR016187">
    <property type="entry name" value="CTDL_fold"/>
</dbReference>
<dbReference type="InterPro" id="IPR005532">
    <property type="entry name" value="SUMF_dom"/>
</dbReference>